<organism evidence="3">
    <name type="scientific">viral metagenome</name>
    <dbReference type="NCBI Taxonomy" id="1070528"/>
    <lineage>
        <taxon>unclassified sequences</taxon>
        <taxon>metagenomes</taxon>
        <taxon>organismal metagenomes</taxon>
    </lineage>
</organism>
<dbReference type="EMBL" id="MT142777">
    <property type="protein sequence ID" value="QJA88421.1"/>
    <property type="molecule type" value="Genomic_DNA"/>
</dbReference>
<evidence type="ECO:0000313" key="3">
    <source>
        <dbReference type="EMBL" id="QJA88421.1"/>
    </source>
</evidence>
<dbReference type="InterPro" id="IPR036514">
    <property type="entry name" value="SGNH_hydro_sf"/>
</dbReference>
<feature type="domain" description="Sialate O-acetylesterase" evidence="2">
    <location>
        <begin position="83"/>
        <end position="227"/>
    </location>
</feature>
<dbReference type="InterPro" id="IPR052940">
    <property type="entry name" value="Carb_Esterase_6"/>
</dbReference>
<reference evidence="3" key="1">
    <citation type="submission" date="2020-03" db="EMBL/GenBank/DDBJ databases">
        <title>The deep terrestrial virosphere.</title>
        <authorList>
            <person name="Holmfeldt K."/>
            <person name="Nilsson E."/>
            <person name="Simone D."/>
            <person name="Lopez-Fernandez M."/>
            <person name="Wu X."/>
            <person name="de Brujin I."/>
            <person name="Lundin D."/>
            <person name="Andersson A."/>
            <person name="Bertilsson S."/>
            <person name="Dopson M."/>
        </authorList>
    </citation>
    <scope>NUCLEOTIDE SEQUENCE</scope>
    <source>
        <strain evidence="3">MM415B02765</strain>
    </source>
</reference>
<keyword evidence="1" id="KW-0378">Hydrolase</keyword>
<accession>A0A6M3L4B9</accession>
<dbReference type="SUPFAM" id="SSF52266">
    <property type="entry name" value="SGNH hydrolase"/>
    <property type="match status" value="1"/>
</dbReference>
<dbReference type="Gene3D" id="3.40.50.1110">
    <property type="entry name" value="SGNH hydrolase"/>
    <property type="match status" value="1"/>
</dbReference>
<evidence type="ECO:0000256" key="1">
    <source>
        <dbReference type="ARBA" id="ARBA00022801"/>
    </source>
</evidence>
<dbReference type="GO" id="GO:0016787">
    <property type="term" value="F:hydrolase activity"/>
    <property type="evidence" value="ECO:0007669"/>
    <property type="project" value="UniProtKB-KW"/>
</dbReference>
<name>A0A6M3L4B9_9ZZZZ</name>
<proteinExistence type="predicted"/>
<dbReference type="AlphaFoldDB" id="A0A6M3L4B9"/>
<sequence>MQSGKLVVITVLVIIALRGTSFAQSNERWLISGQSNAVSQMYEGSAAEDISDNTITYNYGWRIAQGDIRGIDFVGQWPIHLAKLTGGNVSIINNSVGAKPIDFFMPGGDNYTTGLARVNASGAEIKKIFWFQGESDALNKMGATEYADKLAVIIEGWQADYPGAEIIIILIGYGCGSDNVWIDEIRAGQIEAATAHSLKTIDVSDVKKHTDNCHYSYTGYSEIAELIYDELFHTHKYFFPIVFY</sequence>
<dbReference type="PANTHER" id="PTHR31988">
    <property type="entry name" value="ESTERASE, PUTATIVE (DUF303)-RELATED"/>
    <property type="match status" value="1"/>
</dbReference>
<gene>
    <name evidence="3" type="ORF">MM415B02765_0002</name>
</gene>
<dbReference type="PANTHER" id="PTHR31988:SF19">
    <property type="entry name" value="9-O-ACETYL-N-ACETYLNEURAMINIC ACID DEACETYLASE-RELATED"/>
    <property type="match status" value="1"/>
</dbReference>
<evidence type="ECO:0000259" key="2">
    <source>
        <dbReference type="Pfam" id="PF03629"/>
    </source>
</evidence>
<dbReference type="Pfam" id="PF03629">
    <property type="entry name" value="SASA"/>
    <property type="match status" value="1"/>
</dbReference>
<dbReference type="InterPro" id="IPR005181">
    <property type="entry name" value="SASA"/>
</dbReference>
<protein>
    <recommendedName>
        <fullName evidence="2">Sialate O-acetylesterase domain-containing protein</fullName>
    </recommendedName>
</protein>